<reference evidence="2 3" key="1">
    <citation type="submission" date="2014-01" db="EMBL/GenBank/DDBJ databases">
        <title>Sulfitobacter donghicola JCM 14565 Genome Sequencing.</title>
        <authorList>
            <person name="Lai Q."/>
            <person name="Hong Z."/>
        </authorList>
    </citation>
    <scope>NUCLEOTIDE SEQUENCE [LARGE SCALE GENOMIC DNA]</scope>
    <source>
        <strain evidence="2 3">JCM 14565</strain>
    </source>
</reference>
<evidence type="ECO:0008006" key="4">
    <source>
        <dbReference type="Google" id="ProtNLM"/>
    </source>
</evidence>
<dbReference type="EMBL" id="JAMC01000001">
    <property type="protein sequence ID" value="KEJ91084.1"/>
    <property type="molecule type" value="Genomic_DNA"/>
</dbReference>
<dbReference type="eggNOG" id="ENOG5031354">
    <property type="taxonomic scope" value="Bacteria"/>
</dbReference>
<evidence type="ECO:0000256" key="1">
    <source>
        <dbReference type="SAM" id="SignalP"/>
    </source>
</evidence>
<keyword evidence="1" id="KW-0732">Signal</keyword>
<comment type="caution">
    <text evidence="2">The sequence shown here is derived from an EMBL/GenBank/DDBJ whole genome shotgun (WGS) entry which is preliminary data.</text>
</comment>
<gene>
    <name evidence="2" type="ORF">DSW25_02750</name>
</gene>
<accession>A0A073IMZ2</accession>
<sequence>MRLWLSVLFLLFVTSAQADGAKQFGVFGVVERLSPLTVNGQEIVIPDEVPIISLLGQGQKIGLGDTLALRVTLKDDVLTAVRVLEVYPVIGPISGVEGGTATVMGSPVYLPPDASVRRGQWVAVSGFWSGEKVITTRLQKLSGGWFGHLTGVVDPTEMRLGGSELRNVEPPTNGFGNSIWMLSGGPQTGGLDVRLMAKGVFGGAVEMALWQGHASLPIASQTYLIYGSGIIGTAQDAQMPVGGSLIRRCAQNGRVLKTAPEGLEDAFGALGCAIDTQAE</sequence>
<protein>
    <recommendedName>
        <fullName evidence="4">DUF5666 domain-containing protein</fullName>
    </recommendedName>
</protein>
<proteinExistence type="predicted"/>
<keyword evidence="3" id="KW-1185">Reference proteome</keyword>
<dbReference type="AlphaFoldDB" id="A0A073IMZ2"/>
<evidence type="ECO:0000313" key="3">
    <source>
        <dbReference type="Proteomes" id="UP000027734"/>
    </source>
</evidence>
<dbReference type="STRING" id="1300350.Z948_1839"/>
<organism evidence="2 3">
    <name type="scientific">Sulfitobacter donghicola DSW-25 = KCTC 12864 = JCM 14565</name>
    <dbReference type="NCBI Taxonomy" id="1300350"/>
    <lineage>
        <taxon>Bacteria</taxon>
        <taxon>Pseudomonadati</taxon>
        <taxon>Pseudomonadota</taxon>
        <taxon>Alphaproteobacteria</taxon>
        <taxon>Rhodobacterales</taxon>
        <taxon>Roseobacteraceae</taxon>
        <taxon>Sulfitobacter</taxon>
    </lineage>
</organism>
<dbReference type="OrthoDB" id="7706685at2"/>
<name>A0A073IMZ2_9RHOB</name>
<feature type="signal peptide" evidence="1">
    <location>
        <begin position="1"/>
        <end position="18"/>
    </location>
</feature>
<feature type="chain" id="PRO_5001689855" description="DUF5666 domain-containing protein" evidence="1">
    <location>
        <begin position="19"/>
        <end position="279"/>
    </location>
</feature>
<evidence type="ECO:0000313" key="2">
    <source>
        <dbReference type="EMBL" id="KEJ91084.1"/>
    </source>
</evidence>
<dbReference type="RefSeq" id="WP_025059232.1">
    <property type="nucleotide sequence ID" value="NZ_JAMC01000001.1"/>
</dbReference>
<dbReference type="Proteomes" id="UP000027734">
    <property type="component" value="Unassembled WGS sequence"/>
</dbReference>